<dbReference type="EMBL" id="OOIP01000019">
    <property type="protein sequence ID" value="SPO40399.1"/>
    <property type="molecule type" value="Genomic_DNA"/>
</dbReference>
<proteinExistence type="predicted"/>
<dbReference type="AlphaFoldDB" id="A0A5C3FAR0"/>
<organism evidence="1 2">
    <name type="scientific">Pseudozyma flocculosa</name>
    <dbReference type="NCBI Taxonomy" id="84751"/>
    <lineage>
        <taxon>Eukaryota</taxon>
        <taxon>Fungi</taxon>
        <taxon>Dikarya</taxon>
        <taxon>Basidiomycota</taxon>
        <taxon>Ustilaginomycotina</taxon>
        <taxon>Ustilaginomycetes</taxon>
        <taxon>Ustilaginales</taxon>
        <taxon>Ustilaginaceae</taxon>
        <taxon>Pseudozyma</taxon>
    </lineage>
</organism>
<reference evidence="1 2" key="1">
    <citation type="submission" date="2018-03" db="EMBL/GenBank/DDBJ databases">
        <authorList>
            <person name="Guldener U."/>
        </authorList>
    </citation>
    <scope>NUCLEOTIDE SEQUENCE [LARGE SCALE GENOMIC DNA]</scope>
    <source>
        <strain evidence="1 2">DAOM196992</strain>
    </source>
</reference>
<protein>
    <submittedName>
        <fullName evidence="1">Uncharacterized protein</fullName>
    </submittedName>
</protein>
<keyword evidence="2" id="KW-1185">Reference proteome</keyword>
<gene>
    <name evidence="1" type="ORF">PSFLO_05881</name>
</gene>
<dbReference type="Proteomes" id="UP000323386">
    <property type="component" value="Unassembled WGS sequence"/>
</dbReference>
<sequence>MPITPLLTHIDSSAAVGLVVITSTNAYTSSAMAGHGRAVSLRTPGRASVRMLQTYQLCYSSRPSIPGAELQSWRTGDAMALP</sequence>
<name>A0A5C3FAR0_9BASI</name>
<evidence type="ECO:0000313" key="1">
    <source>
        <dbReference type="EMBL" id="SPO40399.1"/>
    </source>
</evidence>
<evidence type="ECO:0000313" key="2">
    <source>
        <dbReference type="Proteomes" id="UP000323386"/>
    </source>
</evidence>
<accession>A0A5C3FAR0</accession>